<comment type="subcellular location">
    <subcellularLocation>
        <location evidence="3">Plastid</location>
        <location evidence="3">Chloroplast outer membrane</location>
    </subcellularLocation>
</comment>
<keyword evidence="1" id="KW-0934">Plastid</keyword>
<dbReference type="Pfam" id="PF01103">
    <property type="entry name" value="Omp85"/>
    <property type="match status" value="1"/>
</dbReference>
<organism evidence="5 6">
    <name type="scientific">Beta vulgaris subsp. vulgaris</name>
    <name type="common">Beet</name>
    <dbReference type="NCBI Taxonomy" id="3555"/>
    <lineage>
        <taxon>Eukaryota</taxon>
        <taxon>Viridiplantae</taxon>
        <taxon>Streptophyta</taxon>
        <taxon>Embryophyta</taxon>
        <taxon>Tracheophyta</taxon>
        <taxon>Spermatophyta</taxon>
        <taxon>Magnoliopsida</taxon>
        <taxon>eudicotyledons</taxon>
        <taxon>Gunneridae</taxon>
        <taxon>Pentapetalae</taxon>
        <taxon>Caryophyllales</taxon>
        <taxon>Chenopodiaceae</taxon>
        <taxon>Betoideae</taxon>
        <taxon>Beta</taxon>
    </lineage>
</organism>
<dbReference type="AlphaFoldDB" id="A0A0J8B667"/>
<evidence type="ECO:0000256" key="2">
    <source>
        <dbReference type="ARBA" id="ARBA00023136"/>
    </source>
</evidence>
<dbReference type="Proteomes" id="UP000035740">
    <property type="component" value="Unassembled WGS sequence"/>
</dbReference>
<evidence type="ECO:0000313" key="5">
    <source>
        <dbReference type="EMBL" id="KMS95292.1"/>
    </source>
</evidence>
<feature type="domain" description="Bacterial surface antigen (D15)" evidence="4">
    <location>
        <begin position="23"/>
        <end position="123"/>
    </location>
</feature>
<dbReference type="eggNOG" id="ENOG502QSQ3">
    <property type="taxonomic scope" value="Eukaryota"/>
</dbReference>
<evidence type="ECO:0000259" key="4">
    <source>
        <dbReference type="Pfam" id="PF01103"/>
    </source>
</evidence>
<evidence type="ECO:0000256" key="3">
    <source>
        <dbReference type="ARBA" id="ARBA00024013"/>
    </source>
</evidence>
<dbReference type="GO" id="GO:0009793">
    <property type="term" value="P:embryo development ending in seed dormancy"/>
    <property type="evidence" value="ECO:0007669"/>
    <property type="project" value="TreeGrafter"/>
</dbReference>
<dbReference type="GO" id="GO:0009707">
    <property type="term" value="C:chloroplast outer membrane"/>
    <property type="evidence" value="ECO:0007669"/>
    <property type="project" value="UniProtKB-SubCell"/>
</dbReference>
<evidence type="ECO:0000256" key="1">
    <source>
        <dbReference type="ARBA" id="ARBA00022805"/>
    </source>
</evidence>
<dbReference type="Gramene" id="KMS95292">
    <property type="protein sequence ID" value="KMS95292"/>
    <property type="gene ID" value="BVRB_009690"/>
</dbReference>
<accession>A0A0J8B667</accession>
<proteinExistence type="predicted"/>
<dbReference type="InterPro" id="IPR000184">
    <property type="entry name" value="Bac_surfAg_D15"/>
</dbReference>
<dbReference type="GO" id="GO:0009658">
    <property type="term" value="P:chloroplast organization"/>
    <property type="evidence" value="ECO:0007669"/>
    <property type="project" value="TreeGrafter"/>
</dbReference>
<keyword evidence="6" id="KW-1185">Reference proteome</keyword>
<dbReference type="Gene3D" id="2.40.160.50">
    <property type="entry name" value="membrane protein fhac: a member of the omp85/tpsb transporter family"/>
    <property type="match status" value="1"/>
</dbReference>
<gene>
    <name evidence="5" type="ORF">BVRB_009690</name>
</gene>
<reference evidence="5 6" key="1">
    <citation type="journal article" date="2014" name="Nature">
        <title>The genome of the recently domesticated crop plant sugar beet (Beta vulgaris).</title>
        <authorList>
            <person name="Dohm J.C."/>
            <person name="Minoche A.E."/>
            <person name="Holtgrawe D."/>
            <person name="Capella-Gutierrez S."/>
            <person name="Zakrzewski F."/>
            <person name="Tafer H."/>
            <person name="Rupp O."/>
            <person name="Sorensen T.R."/>
            <person name="Stracke R."/>
            <person name="Reinhardt R."/>
            <person name="Goesmann A."/>
            <person name="Kraft T."/>
            <person name="Schulz B."/>
            <person name="Stadler P.F."/>
            <person name="Schmidt T."/>
            <person name="Gabaldon T."/>
            <person name="Lehrach H."/>
            <person name="Weisshaar B."/>
            <person name="Himmelbauer H."/>
        </authorList>
    </citation>
    <scope>NUCLEOTIDE SEQUENCE [LARGE SCALE GENOMIC DNA]</scope>
    <source>
        <tissue evidence="5">Taproot</tissue>
    </source>
</reference>
<sequence>MVEKEKLQRRCFPVHSFAYSHRNLFGKNQKVNVSLERGRIDSIFRIIYTVPWIEGDDKRTQQSIMIQNSRTPGTFVHGNQPGNSNITIGRVTAGIEFSRPIRPKWSGTAGLTFQRAGVHDEKGDQGFL</sequence>
<dbReference type="PANTHER" id="PTHR12815">
    <property type="entry name" value="SORTING AND ASSEMBLY MACHINERY SAMM50 PROTEIN FAMILY MEMBER"/>
    <property type="match status" value="1"/>
</dbReference>
<dbReference type="PANTHER" id="PTHR12815:SF32">
    <property type="entry name" value="OUTER ENVELOPE PROTEIN 80, CHLOROPLASTIC"/>
    <property type="match status" value="1"/>
</dbReference>
<keyword evidence="1" id="KW-1002">Plastid outer membrane</keyword>
<dbReference type="EMBL" id="KQ090490">
    <property type="protein sequence ID" value="KMS95292.1"/>
    <property type="molecule type" value="Genomic_DNA"/>
</dbReference>
<dbReference type="OrthoDB" id="1653016at2759"/>
<protein>
    <recommendedName>
        <fullName evidence="4">Bacterial surface antigen (D15) domain-containing protein</fullName>
    </recommendedName>
</protein>
<dbReference type="InterPro" id="IPR039910">
    <property type="entry name" value="D15-like"/>
</dbReference>
<evidence type="ECO:0000313" key="6">
    <source>
        <dbReference type="Proteomes" id="UP000035740"/>
    </source>
</evidence>
<keyword evidence="2" id="KW-0472">Membrane</keyword>
<name>A0A0J8B667_BETVV</name>